<comment type="caution">
    <text evidence="1">The sequence shown here is derived from an EMBL/GenBank/DDBJ whole genome shotgun (WGS) entry which is preliminary data.</text>
</comment>
<dbReference type="EMBL" id="BAAACR010000001">
    <property type="protein sequence ID" value="GAA0201657.1"/>
    <property type="molecule type" value="Genomic_DNA"/>
</dbReference>
<evidence type="ECO:0000313" key="1">
    <source>
        <dbReference type="EMBL" id="GAA0201657.1"/>
    </source>
</evidence>
<protein>
    <recommendedName>
        <fullName evidence="3">Nitrogenase/oxidoreductase component 1 domain-containing protein</fullName>
    </recommendedName>
</protein>
<evidence type="ECO:0000313" key="2">
    <source>
        <dbReference type="Proteomes" id="UP001500399"/>
    </source>
</evidence>
<keyword evidence="2" id="KW-1185">Reference proteome</keyword>
<organism evidence="1 2">
    <name type="scientific">Selenomonas dianae</name>
    <dbReference type="NCBI Taxonomy" id="135079"/>
    <lineage>
        <taxon>Bacteria</taxon>
        <taxon>Bacillati</taxon>
        <taxon>Bacillota</taxon>
        <taxon>Negativicutes</taxon>
        <taxon>Selenomonadales</taxon>
        <taxon>Selenomonadaceae</taxon>
        <taxon>Selenomonas</taxon>
    </lineage>
</organism>
<sequence>MQPIAAEEIQDFDTSLDRLWARRDLVIVATGALICFRSIYQRALWIGTLGRFRYAAVREEDYVLGTAEEIIRDAVRDAAHLPGAQVVVIYLSCLDILTRPDFADIEHTLSAETGCIVRCFFRGPLAKADGIRHKTAEELLAALPPEDGAVTASAPLPPPMSDTAGVSDFLREEGAAHILVTPSGCRNALARMDLMPERSDVYALIPQAEDYIFGMEETAAAETGMLAAEGTYRTVHLLSSPVPAFMAMEAAPVLQAAEEQGCRACASPTDGFHDAVHGAAAASLRLVQEAANGWRESGRTVLILGYSPLLFGDMAQLDAPTAFLSAYGCDVRIAGRDALIERPALVWLVSAAGVSAAAWLHWEYDVPVVRSLPFGDAGRTAWQAEIAAVLGLPIEGACVEPTAGDVRADKILIIADPIVATATDHLLRAYGFCNIRCAAYAWDEETAALYRQAAAGADVLVFRTAAELQSTWDAADAVVADPALLSAMGEKRIVPLPSGLLSGRDAAGERSGVLGADFAAVLDAFLKG</sequence>
<evidence type="ECO:0008006" key="3">
    <source>
        <dbReference type="Google" id="ProtNLM"/>
    </source>
</evidence>
<dbReference type="Gene3D" id="3.40.50.1980">
    <property type="entry name" value="Nitrogenase molybdenum iron protein domain"/>
    <property type="match status" value="1"/>
</dbReference>
<dbReference type="RefSeq" id="WP_425541849.1">
    <property type="nucleotide sequence ID" value="NZ_BAAACR010000001.1"/>
</dbReference>
<dbReference type="Proteomes" id="UP001500399">
    <property type="component" value="Unassembled WGS sequence"/>
</dbReference>
<dbReference type="SUPFAM" id="SSF53807">
    <property type="entry name" value="Helical backbone' metal receptor"/>
    <property type="match status" value="1"/>
</dbReference>
<name>A0ABN0SV25_9FIRM</name>
<proteinExistence type="predicted"/>
<gene>
    <name evidence="1" type="ORF">GCM10008919_01280</name>
</gene>
<accession>A0ABN0SV25</accession>
<reference evidence="1 2" key="1">
    <citation type="journal article" date="2019" name="Int. J. Syst. Evol. Microbiol.">
        <title>The Global Catalogue of Microorganisms (GCM) 10K type strain sequencing project: providing services to taxonomists for standard genome sequencing and annotation.</title>
        <authorList>
            <consortium name="The Broad Institute Genomics Platform"/>
            <consortium name="The Broad Institute Genome Sequencing Center for Infectious Disease"/>
            <person name="Wu L."/>
            <person name="Ma J."/>
        </authorList>
    </citation>
    <scope>NUCLEOTIDE SEQUENCE [LARGE SCALE GENOMIC DNA]</scope>
    <source>
        <strain evidence="1 2">JCM 8542</strain>
    </source>
</reference>